<dbReference type="AlphaFoldDB" id="A0A9P7EXC4"/>
<dbReference type="OrthoDB" id="10261439at2759"/>
<proteinExistence type="predicted"/>
<feature type="domain" description="Clathrin/coatomer adaptor adaptin-like N-terminal" evidence="1">
    <location>
        <begin position="22"/>
        <end position="187"/>
    </location>
</feature>
<dbReference type="GO" id="GO:0006886">
    <property type="term" value="P:intracellular protein transport"/>
    <property type="evidence" value="ECO:0007669"/>
    <property type="project" value="InterPro"/>
</dbReference>
<evidence type="ECO:0000313" key="4">
    <source>
        <dbReference type="Proteomes" id="UP000823399"/>
    </source>
</evidence>
<dbReference type="InterPro" id="IPR002553">
    <property type="entry name" value="Clathrin/coatomer_adapt-like_N"/>
</dbReference>
<dbReference type="Pfam" id="PF07718">
    <property type="entry name" value="Coatamer_beta_C"/>
    <property type="match status" value="1"/>
</dbReference>
<dbReference type="InterPro" id="IPR011989">
    <property type="entry name" value="ARM-like"/>
</dbReference>
<comment type="caution">
    <text evidence="3">The sequence shown here is derived from an EMBL/GenBank/DDBJ whole genome shotgun (WGS) entry which is preliminary data.</text>
</comment>
<dbReference type="PANTHER" id="PTHR10635:SF0">
    <property type="entry name" value="COATOMER SUBUNIT BETA"/>
    <property type="match status" value="1"/>
</dbReference>
<dbReference type="PANTHER" id="PTHR10635">
    <property type="entry name" value="COATOMER SUBUNIT BETA"/>
    <property type="match status" value="1"/>
</dbReference>
<dbReference type="GO" id="GO:0006888">
    <property type="term" value="P:endoplasmic reticulum to Golgi vesicle-mediated transport"/>
    <property type="evidence" value="ECO:0007669"/>
    <property type="project" value="TreeGrafter"/>
</dbReference>
<protein>
    <submittedName>
        <fullName evidence="3">Coatomer beta C-terminal region-domain-containing protein</fullName>
    </submittedName>
</protein>
<gene>
    <name evidence="3" type="ORF">F5147DRAFT_820909</name>
</gene>
<dbReference type="SUPFAM" id="SSF48371">
    <property type="entry name" value="ARM repeat"/>
    <property type="match status" value="1"/>
</dbReference>
<sequence>MMFTVNPWPFYAICIASLQAYKRTNRKIVQSSTDMDVRRKARSIVFSMTSSQNIEDVVLFLKRQLQRAQEREFQKAPEYRQLLIQLIHALAVKFSEVAASVVHALMQFLGDLNNPSVLDVVAFICGREVPTPPAVHMRQAHSEIKSGKAFRGVLWILGEYVESLSDIQATFQDICKVFGEIPIFASEQRLLDEAGGEEDKKEDKVEGSGRPNVLADGTYATVTAYTSADSARLEVVKAASKPPLRGSVFASALMKLALQFDDLTDDWLKANALRAEFMLIMMSIIHVGPVEFYPREFQEKSIVHDIFLKDTKAAYSKMLVAQEVHKKAAEKKESESTKKHVVQVDDLLTFRQFLKKSADDLIDYFEDLGKATGAAEVQEDFIYNLGRIPQLTGFSDPTYVEAYVKMHGFDIMTCFLVNQAPNTLQNICLDIPILGDLKLVERPAVYTIAPRGFQSIKATIKPVVSSKVDVLQSILPGDSDIAAAVWDEVHSFGDSKLCRYPASEKL</sequence>
<evidence type="ECO:0000259" key="1">
    <source>
        <dbReference type="Pfam" id="PF01602"/>
    </source>
</evidence>
<dbReference type="Pfam" id="PF01602">
    <property type="entry name" value="Adaptin_N"/>
    <property type="match status" value="1"/>
</dbReference>
<dbReference type="EMBL" id="JABBWM010000083">
    <property type="protein sequence ID" value="KAG2093746.1"/>
    <property type="molecule type" value="Genomic_DNA"/>
</dbReference>
<dbReference type="RefSeq" id="XP_041287304.1">
    <property type="nucleotide sequence ID" value="XM_041443688.1"/>
</dbReference>
<feature type="domain" description="Coatomer beta subunit C-terminal" evidence="2">
    <location>
        <begin position="344"/>
        <end position="465"/>
    </location>
</feature>
<dbReference type="Gene3D" id="1.25.10.10">
    <property type="entry name" value="Leucine-rich Repeat Variant"/>
    <property type="match status" value="1"/>
</dbReference>
<dbReference type="InterPro" id="IPR011710">
    <property type="entry name" value="Coatomer_bsu_C"/>
</dbReference>
<name>A0A9P7EXC4_9AGAM</name>
<keyword evidence="4" id="KW-1185">Reference proteome</keyword>
<dbReference type="GeneID" id="64705947"/>
<dbReference type="GO" id="GO:0006891">
    <property type="term" value="P:intra-Golgi vesicle-mediated transport"/>
    <property type="evidence" value="ECO:0007669"/>
    <property type="project" value="TreeGrafter"/>
</dbReference>
<dbReference type="GO" id="GO:0005198">
    <property type="term" value="F:structural molecule activity"/>
    <property type="evidence" value="ECO:0007669"/>
    <property type="project" value="InterPro"/>
</dbReference>
<dbReference type="InterPro" id="IPR016460">
    <property type="entry name" value="COPB1"/>
</dbReference>
<evidence type="ECO:0000259" key="2">
    <source>
        <dbReference type="Pfam" id="PF07718"/>
    </source>
</evidence>
<dbReference type="InterPro" id="IPR016024">
    <property type="entry name" value="ARM-type_fold"/>
</dbReference>
<dbReference type="GO" id="GO:0030126">
    <property type="term" value="C:COPI vesicle coat"/>
    <property type="evidence" value="ECO:0007669"/>
    <property type="project" value="InterPro"/>
</dbReference>
<evidence type="ECO:0000313" key="3">
    <source>
        <dbReference type="EMBL" id="KAG2093746.1"/>
    </source>
</evidence>
<organism evidence="3 4">
    <name type="scientific">Suillus discolor</name>
    <dbReference type="NCBI Taxonomy" id="1912936"/>
    <lineage>
        <taxon>Eukaryota</taxon>
        <taxon>Fungi</taxon>
        <taxon>Dikarya</taxon>
        <taxon>Basidiomycota</taxon>
        <taxon>Agaricomycotina</taxon>
        <taxon>Agaricomycetes</taxon>
        <taxon>Agaricomycetidae</taxon>
        <taxon>Boletales</taxon>
        <taxon>Suillineae</taxon>
        <taxon>Suillaceae</taxon>
        <taxon>Suillus</taxon>
    </lineage>
</organism>
<dbReference type="Proteomes" id="UP000823399">
    <property type="component" value="Unassembled WGS sequence"/>
</dbReference>
<accession>A0A9P7EXC4</accession>
<reference evidence="3" key="1">
    <citation type="journal article" date="2020" name="New Phytol.">
        <title>Comparative genomics reveals dynamic genome evolution in host specialist ectomycorrhizal fungi.</title>
        <authorList>
            <person name="Lofgren L.A."/>
            <person name="Nguyen N.H."/>
            <person name="Vilgalys R."/>
            <person name="Ruytinx J."/>
            <person name="Liao H.L."/>
            <person name="Branco S."/>
            <person name="Kuo A."/>
            <person name="LaButti K."/>
            <person name="Lipzen A."/>
            <person name="Andreopoulos W."/>
            <person name="Pangilinan J."/>
            <person name="Riley R."/>
            <person name="Hundley H."/>
            <person name="Na H."/>
            <person name="Barry K."/>
            <person name="Grigoriev I.V."/>
            <person name="Stajich J.E."/>
            <person name="Kennedy P.G."/>
        </authorList>
    </citation>
    <scope>NUCLEOTIDE SEQUENCE</scope>
    <source>
        <strain evidence="3">FC423</strain>
    </source>
</reference>